<evidence type="ECO:0000256" key="7">
    <source>
        <dbReference type="RuleBase" id="RU003971"/>
    </source>
</evidence>
<keyword evidence="4" id="KW-0378">Hydrolase</keyword>
<organism evidence="10 11">
    <name type="scientific">Ranitomeya imitator</name>
    <name type="common">mimic poison frog</name>
    <dbReference type="NCBI Taxonomy" id="111125"/>
    <lineage>
        <taxon>Eukaryota</taxon>
        <taxon>Metazoa</taxon>
        <taxon>Chordata</taxon>
        <taxon>Craniata</taxon>
        <taxon>Vertebrata</taxon>
        <taxon>Euteleostomi</taxon>
        <taxon>Amphibia</taxon>
        <taxon>Batrachia</taxon>
        <taxon>Anura</taxon>
        <taxon>Neobatrachia</taxon>
        <taxon>Hyloidea</taxon>
        <taxon>Dendrobatidae</taxon>
        <taxon>Dendrobatinae</taxon>
        <taxon>Ranitomeya</taxon>
    </lineage>
</organism>
<keyword evidence="2" id="KW-0645">Protease</keyword>
<dbReference type="PRINTS" id="PR00376">
    <property type="entry name" value="IL1BCENZYME"/>
</dbReference>
<evidence type="ECO:0000256" key="5">
    <source>
        <dbReference type="ARBA" id="ARBA00022807"/>
    </source>
</evidence>
<dbReference type="PROSITE" id="PS50207">
    <property type="entry name" value="CASPASE_P10"/>
    <property type="match status" value="1"/>
</dbReference>
<dbReference type="Gene3D" id="3.40.50.1460">
    <property type="match status" value="1"/>
</dbReference>
<accession>A0ABN9KZB5</accession>
<evidence type="ECO:0000259" key="8">
    <source>
        <dbReference type="PROSITE" id="PS50207"/>
    </source>
</evidence>
<comment type="caution">
    <text evidence="10">The sequence shown here is derived from an EMBL/GenBank/DDBJ whole genome shotgun (WGS) entry which is preliminary data.</text>
</comment>
<dbReference type="InterPro" id="IPR002138">
    <property type="entry name" value="Pept_C14_p10"/>
</dbReference>
<protein>
    <recommendedName>
        <fullName evidence="12">Caspase-8</fullName>
    </recommendedName>
</protein>
<feature type="domain" description="Caspase family p10" evidence="8">
    <location>
        <begin position="128"/>
        <end position="218"/>
    </location>
</feature>
<reference evidence="10" key="1">
    <citation type="submission" date="2023-07" db="EMBL/GenBank/DDBJ databases">
        <authorList>
            <person name="Stuckert A."/>
        </authorList>
    </citation>
    <scope>NUCLEOTIDE SEQUENCE</scope>
</reference>
<dbReference type="PROSITE" id="PS01122">
    <property type="entry name" value="CASPASE_CYS"/>
    <property type="match status" value="1"/>
</dbReference>
<evidence type="ECO:0000256" key="1">
    <source>
        <dbReference type="ARBA" id="ARBA00010134"/>
    </source>
</evidence>
<evidence type="ECO:0000256" key="4">
    <source>
        <dbReference type="ARBA" id="ARBA00022801"/>
    </source>
</evidence>
<dbReference type="SUPFAM" id="SSF52129">
    <property type="entry name" value="Caspase-like"/>
    <property type="match status" value="1"/>
</dbReference>
<keyword evidence="11" id="KW-1185">Reference proteome</keyword>
<keyword evidence="3" id="KW-0053">Apoptosis</keyword>
<dbReference type="PROSITE" id="PS01121">
    <property type="entry name" value="CASPASE_HIS"/>
    <property type="match status" value="1"/>
</dbReference>
<dbReference type="InterPro" id="IPR016129">
    <property type="entry name" value="Caspase_his_AS"/>
</dbReference>
<dbReference type="PANTHER" id="PTHR48169">
    <property type="entry name" value="DED DOMAIN-CONTAINING PROTEIN"/>
    <property type="match status" value="1"/>
</dbReference>
<dbReference type="EMBL" id="CAUEEQ010003858">
    <property type="protein sequence ID" value="CAJ0926166.1"/>
    <property type="molecule type" value="Genomic_DNA"/>
</dbReference>
<evidence type="ECO:0000256" key="3">
    <source>
        <dbReference type="ARBA" id="ARBA00022703"/>
    </source>
</evidence>
<dbReference type="PROSITE" id="PS50208">
    <property type="entry name" value="CASPASE_P20"/>
    <property type="match status" value="1"/>
</dbReference>
<dbReference type="Proteomes" id="UP001176940">
    <property type="component" value="Unassembled WGS sequence"/>
</dbReference>
<name>A0ABN9KZB5_9NEOB</name>
<evidence type="ECO:0000313" key="11">
    <source>
        <dbReference type="Proteomes" id="UP001176940"/>
    </source>
</evidence>
<dbReference type="InterPro" id="IPR029030">
    <property type="entry name" value="Caspase-like_dom_sf"/>
</dbReference>
<dbReference type="CDD" id="cd00032">
    <property type="entry name" value="CASc"/>
    <property type="match status" value="1"/>
</dbReference>
<feature type="domain" description="Caspase family p20" evidence="9">
    <location>
        <begin position="14"/>
        <end position="108"/>
    </location>
</feature>
<keyword evidence="5" id="KW-0788">Thiol protease</keyword>
<evidence type="ECO:0000313" key="10">
    <source>
        <dbReference type="EMBL" id="CAJ0926166.1"/>
    </source>
</evidence>
<gene>
    <name evidence="10" type="ORF">RIMI_LOCUS2701235</name>
</gene>
<dbReference type="InterPro" id="IPR015917">
    <property type="entry name" value="Pept_C14A"/>
</dbReference>
<comment type="similarity">
    <text evidence="1 7">Belongs to the peptidase C14A family.</text>
</comment>
<proteinExistence type="inferred from homology"/>
<keyword evidence="6" id="KW-0865">Zymogen</keyword>
<dbReference type="SMART" id="SM00115">
    <property type="entry name" value="CASc"/>
    <property type="match status" value="1"/>
</dbReference>
<sequence>MEAAHINNFIYEFLYRVFTWLGLHVETRTDLFAKDIHECLTEYQEKDHSERDCFVCCILTHGKSKVIYAADNIDIPISEITSHFSSEKCKTLAGKPKLFFIQACQGNVFEGAHAIEADAVSDVEKKRPTITIPNNADVLIGMSTVDGYYSFRHNKKGSWYIQTLCENLTKLVPKGEDILSILTKVNKIVSEMEYPKDGKTNLKQMPQPTYTLRRKLVFPIPLAPFKQDSRETN</sequence>
<evidence type="ECO:0000259" key="9">
    <source>
        <dbReference type="PROSITE" id="PS50208"/>
    </source>
</evidence>
<dbReference type="InterPro" id="IPR033139">
    <property type="entry name" value="Caspase_cys_AS"/>
</dbReference>
<evidence type="ECO:0008006" key="12">
    <source>
        <dbReference type="Google" id="ProtNLM"/>
    </source>
</evidence>
<dbReference type="Pfam" id="PF00656">
    <property type="entry name" value="Peptidase_C14"/>
    <property type="match status" value="1"/>
</dbReference>
<dbReference type="InterPro" id="IPR001309">
    <property type="entry name" value="Pept_C14_p20"/>
</dbReference>
<evidence type="ECO:0000256" key="6">
    <source>
        <dbReference type="ARBA" id="ARBA00023145"/>
    </source>
</evidence>
<dbReference type="PANTHER" id="PTHR48169:SF7">
    <property type="entry name" value="CASPASE 10"/>
    <property type="match status" value="1"/>
</dbReference>
<dbReference type="InterPro" id="IPR011600">
    <property type="entry name" value="Pept_C14_caspase"/>
</dbReference>
<evidence type="ECO:0000256" key="2">
    <source>
        <dbReference type="ARBA" id="ARBA00022670"/>
    </source>
</evidence>